<organism evidence="1">
    <name type="scientific">Methyloraptor flagellatus</name>
    <dbReference type="NCBI Taxonomy" id="3162530"/>
    <lineage>
        <taxon>Bacteria</taxon>
        <taxon>Pseudomonadati</taxon>
        <taxon>Pseudomonadota</taxon>
        <taxon>Alphaproteobacteria</taxon>
        <taxon>Hyphomicrobiales</taxon>
        <taxon>Ancalomicrobiaceae</taxon>
        <taxon>Methyloraptor</taxon>
    </lineage>
</organism>
<dbReference type="KEGG" id="mflg:ABS361_00400"/>
<sequence length="88" mass="9507">MPAQVEFSRDHLIGKSRLSVAEMTQLIAATVAELPTVKAVAVEDDGEIAVDLVTGKRIELATIPVAHQLNESIASRRTILDDLVKRCA</sequence>
<dbReference type="EMBL" id="CP158568">
    <property type="protein sequence ID" value="XBY44808.1"/>
    <property type="molecule type" value="Genomic_DNA"/>
</dbReference>
<dbReference type="AlphaFoldDB" id="A0AAU7XCT9"/>
<gene>
    <name evidence="1" type="ORF">ABS361_00400</name>
</gene>
<proteinExistence type="predicted"/>
<accession>A0AAU7XCT9</accession>
<evidence type="ECO:0000313" key="1">
    <source>
        <dbReference type="EMBL" id="XBY44808.1"/>
    </source>
</evidence>
<reference evidence="1" key="1">
    <citation type="submission" date="2024-06" db="EMBL/GenBank/DDBJ databases">
        <title>Methylostella associata gen. nov., sp. nov., a novel Ancalomicrobiaceae-affiliated facultatively methylotrophic bacteria that feed on methanotrophs of the genus Methylococcus.</title>
        <authorList>
            <person name="Saltykova V."/>
            <person name="Danilova O.V."/>
            <person name="Oshkin I.Y."/>
            <person name="Belova S.E."/>
            <person name="Pimenov N.V."/>
            <person name="Dedysh S.N."/>
        </authorList>
    </citation>
    <scope>NUCLEOTIDE SEQUENCE</scope>
    <source>
        <strain evidence="1">S20</strain>
    </source>
</reference>
<protein>
    <submittedName>
        <fullName evidence="1">Uncharacterized protein</fullName>
    </submittedName>
</protein>
<dbReference type="RefSeq" id="WP_407049900.1">
    <property type="nucleotide sequence ID" value="NZ_CP158568.1"/>
</dbReference>
<name>A0AAU7XCT9_9HYPH</name>